<evidence type="ECO:0008006" key="12">
    <source>
        <dbReference type="Google" id="ProtNLM"/>
    </source>
</evidence>
<keyword evidence="7 9" id="KW-0472">Membrane</keyword>
<dbReference type="CDD" id="cd06582">
    <property type="entry name" value="TM_PBP1_LivH_like"/>
    <property type="match status" value="1"/>
</dbReference>
<comment type="similarity">
    <text evidence="8">Belongs to the binding-protein-dependent transport system permease family. LivHM subfamily.</text>
</comment>
<feature type="transmembrane region" description="Helical" evidence="9">
    <location>
        <begin position="312"/>
        <end position="331"/>
    </location>
</feature>
<feature type="transmembrane region" description="Helical" evidence="9">
    <location>
        <begin position="368"/>
        <end position="385"/>
    </location>
</feature>
<reference evidence="10" key="1">
    <citation type="journal article" date="2014" name="Int. J. Syst. Evol. Microbiol.">
        <title>Complete genome sequence of Corynebacterium casei LMG S-19264T (=DSM 44701T), isolated from a smear-ripened cheese.</title>
        <authorList>
            <consortium name="US DOE Joint Genome Institute (JGI-PGF)"/>
            <person name="Walter F."/>
            <person name="Albersmeier A."/>
            <person name="Kalinowski J."/>
            <person name="Ruckert C."/>
        </authorList>
    </citation>
    <scope>NUCLEOTIDE SEQUENCE</scope>
    <source>
        <strain evidence="10">CGMCC 1.12919</strain>
    </source>
</reference>
<comment type="subcellular location">
    <subcellularLocation>
        <location evidence="1">Cell membrane</location>
        <topology evidence="1">Multi-pass membrane protein</topology>
    </subcellularLocation>
</comment>
<dbReference type="Pfam" id="PF02653">
    <property type="entry name" value="BPD_transp_2"/>
    <property type="match status" value="2"/>
</dbReference>
<keyword evidence="2" id="KW-0813">Transport</keyword>
<keyword evidence="3" id="KW-1003">Cell membrane</keyword>
<evidence type="ECO:0000313" key="10">
    <source>
        <dbReference type="EMBL" id="GGC72553.1"/>
    </source>
</evidence>
<dbReference type="GO" id="GO:0006865">
    <property type="term" value="P:amino acid transport"/>
    <property type="evidence" value="ECO:0007669"/>
    <property type="project" value="UniProtKB-KW"/>
</dbReference>
<keyword evidence="4 9" id="KW-0812">Transmembrane</keyword>
<dbReference type="Proteomes" id="UP000637002">
    <property type="component" value="Unassembled WGS sequence"/>
</dbReference>
<keyword evidence="6 9" id="KW-1133">Transmembrane helix</keyword>
<keyword evidence="5" id="KW-0029">Amino-acid transport</keyword>
<dbReference type="EMBL" id="BMGG01000006">
    <property type="protein sequence ID" value="GGC72553.1"/>
    <property type="molecule type" value="Genomic_DNA"/>
</dbReference>
<keyword evidence="11" id="KW-1185">Reference proteome</keyword>
<feature type="transmembrane region" description="Helical" evidence="9">
    <location>
        <begin position="93"/>
        <end position="117"/>
    </location>
</feature>
<dbReference type="RefSeq" id="WP_210324520.1">
    <property type="nucleotide sequence ID" value="NZ_BMGG01000006.1"/>
</dbReference>
<feature type="transmembrane region" description="Helical" evidence="9">
    <location>
        <begin position="510"/>
        <end position="537"/>
    </location>
</feature>
<reference evidence="10" key="2">
    <citation type="submission" date="2020-09" db="EMBL/GenBank/DDBJ databases">
        <authorList>
            <person name="Sun Q."/>
            <person name="Zhou Y."/>
        </authorList>
    </citation>
    <scope>NUCLEOTIDE SEQUENCE</scope>
    <source>
        <strain evidence="10">CGMCC 1.12919</strain>
    </source>
</reference>
<feature type="transmembrane region" description="Helical" evidence="9">
    <location>
        <begin position="391"/>
        <end position="412"/>
    </location>
</feature>
<dbReference type="InterPro" id="IPR052157">
    <property type="entry name" value="BCAA_transport_permease"/>
</dbReference>
<evidence type="ECO:0000256" key="4">
    <source>
        <dbReference type="ARBA" id="ARBA00022692"/>
    </source>
</evidence>
<evidence type="ECO:0000256" key="8">
    <source>
        <dbReference type="ARBA" id="ARBA00037998"/>
    </source>
</evidence>
<dbReference type="PANTHER" id="PTHR11795">
    <property type="entry name" value="BRANCHED-CHAIN AMINO ACID TRANSPORT SYSTEM PERMEASE PROTEIN LIVH"/>
    <property type="match status" value="1"/>
</dbReference>
<feature type="transmembrane region" description="Helical" evidence="9">
    <location>
        <begin position="193"/>
        <end position="213"/>
    </location>
</feature>
<evidence type="ECO:0000256" key="9">
    <source>
        <dbReference type="SAM" id="Phobius"/>
    </source>
</evidence>
<evidence type="ECO:0000256" key="5">
    <source>
        <dbReference type="ARBA" id="ARBA00022970"/>
    </source>
</evidence>
<dbReference type="AlphaFoldDB" id="A0A916UH03"/>
<feature type="transmembrane region" description="Helical" evidence="9">
    <location>
        <begin position="469"/>
        <end position="489"/>
    </location>
</feature>
<feature type="transmembrane region" description="Helical" evidence="9">
    <location>
        <begin position="225"/>
        <end position="254"/>
    </location>
</feature>
<accession>A0A916UH03</accession>
<name>A0A916UH03_9HYPH</name>
<proteinExistence type="inferred from homology"/>
<evidence type="ECO:0000256" key="6">
    <source>
        <dbReference type="ARBA" id="ARBA00022989"/>
    </source>
</evidence>
<dbReference type="GO" id="GO:0005886">
    <property type="term" value="C:plasma membrane"/>
    <property type="evidence" value="ECO:0007669"/>
    <property type="project" value="UniProtKB-SubCell"/>
</dbReference>
<protein>
    <recommendedName>
        <fullName evidence="12">ABC transporter permease</fullName>
    </recommendedName>
</protein>
<dbReference type="GO" id="GO:0015658">
    <property type="term" value="F:branched-chain amino acid transmembrane transporter activity"/>
    <property type="evidence" value="ECO:0007669"/>
    <property type="project" value="InterPro"/>
</dbReference>
<gene>
    <name evidence="10" type="ORF">GCM10010994_33700</name>
</gene>
<evidence type="ECO:0000256" key="7">
    <source>
        <dbReference type="ARBA" id="ARBA00023136"/>
    </source>
</evidence>
<feature type="transmembrane region" description="Helical" evidence="9">
    <location>
        <begin position="61"/>
        <end position="81"/>
    </location>
</feature>
<dbReference type="PANTHER" id="PTHR11795:SF442">
    <property type="entry name" value="ABC TRANSPORTER ATP-BINDING PROTEIN"/>
    <property type="match status" value="1"/>
</dbReference>
<feature type="transmembrane region" description="Helical" evidence="9">
    <location>
        <begin position="37"/>
        <end position="55"/>
    </location>
</feature>
<sequence>MNQILFAGFNALAFGMSIFLVAAGLTLIFGILKLLNMAQGAFFMIGAYVAFSILGTGSSSFGFFLLAALGAGLIVALLGLITDRLVLTRLRHVDYHYVLIATFALMMVCNGLVKLIWGVEFVSVNPPTVLDEPVELGSLFVSRYTLFIIAAGLVVYLVMEVALHRLWFGKLMQALAADSWMAGLLGLNVPLGLALSVMVSFFLAGLAGGLLLPNQSLSPQLGDSYLLFAFFAVIIGGLGNIRGAFVGSILLGLVSSLNTVLLPDMPGIAIYVALAVFLFVRPTGLFPSRATQAEPASDEGGGSLARSRIGRGVWQVLGLAVAAFAASMPLWANEGLLFLAGSTLVQGLFALSWNILFGYAGLASFGHAAFFALGAYLAGAVLRYWPAVPFLATLLGAGALGAAVAFVVGALALRRMSGIFLAVLTVALSEAMRVLISYSPLLGREDGLVNIPRPVLHLPFAIDLTSSAAYFWFLLVTTAAIVAVLWWAMHGRYGRKLLSVRQDPERAAFLGVNVTGVRIGAFMLSGGVAAVAGALYAPWARIVTLDEVHWLASTQPVLNAMLGGVNSFWGPLLGSAVFTVINYGTRTLIGLSELIVGTILLFIVLVAPGGIVGVLRSAEAAWIRRRGGAAAPAAAAAAPGAGARP</sequence>
<feature type="transmembrane region" description="Helical" evidence="9">
    <location>
        <begin position="260"/>
        <end position="280"/>
    </location>
</feature>
<dbReference type="InterPro" id="IPR001851">
    <property type="entry name" value="ABC_transp_permease"/>
</dbReference>
<dbReference type="CDD" id="cd06581">
    <property type="entry name" value="TM_PBP1_LivM_like"/>
    <property type="match status" value="1"/>
</dbReference>
<evidence type="ECO:0000256" key="1">
    <source>
        <dbReference type="ARBA" id="ARBA00004651"/>
    </source>
</evidence>
<feature type="transmembrane region" description="Helical" evidence="9">
    <location>
        <begin position="137"/>
        <end position="159"/>
    </location>
</feature>
<feature type="transmembrane region" description="Helical" evidence="9">
    <location>
        <begin position="337"/>
        <end position="356"/>
    </location>
</feature>
<feature type="transmembrane region" description="Helical" evidence="9">
    <location>
        <begin position="594"/>
        <end position="615"/>
    </location>
</feature>
<dbReference type="InterPro" id="IPR043428">
    <property type="entry name" value="LivM-like"/>
</dbReference>
<comment type="caution">
    <text evidence="10">The sequence shown here is derived from an EMBL/GenBank/DDBJ whole genome shotgun (WGS) entry which is preliminary data.</text>
</comment>
<evidence type="ECO:0000256" key="3">
    <source>
        <dbReference type="ARBA" id="ARBA00022475"/>
    </source>
</evidence>
<feature type="transmembrane region" description="Helical" evidence="9">
    <location>
        <begin position="557"/>
        <end position="582"/>
    </location>
</feature>
<evidence type="ECO:0000256" key="2">
    <source>
        <dbReference type="ARBA" id="ARBA00022448"/>
    </source>
</evidence>
<organism evidence="10 11">
    <name type="scientific">Chelatococcus reniformis</name>
    <dbReference type="NCBI Taxonomy" id="1494448"/>
    <lineage>
        <taxon>Bacteria</taxon>
        <taxon>Pseudomonadati</taxon>
        <taxon>Pseudomonadota</taxon>
        <taxon>Alphaproteobacteria</taxon>
        <taxon>Hyphomicrobiales</taxon>
        <taxon>Chelatococcaceae</taxon>
        <taxon>Chelatococcus</taxon>
    </lineage>
</organism>
<evidence type="ECO:0000313" key="11">
    <source>
        <dbReference type="Proteomes" id="UP000637002"/>
    </source>
</evidence>
<feature type="transmembrane region" description="Helical" evidence="9">
    <location>
        <begin position="6"/>
        <end position="30"/>
    </location>
</feature>